<evidence type="ECO:0000313" key="1">
    <source>
        <dbReference type="EMBL" id="CAF1929018.1"/>
    </source>
</evidence>
<reference evidence="1" key="1">
    <citation type="submission" date="2021-01" db="EMBL/GenBank/DDBJ databases">
        <authorList>
            <consortium name="Genoscope - CEA"/>
            <person name="William W."/>
        </authorList>
    </citation>
    <scope>NUCLEOTIDE SEQUENCE</scope>
</reference>
<organism evidence="1">
    <name type="scientific">Brassica napus</name>
    <name type="common">Rape</name>
    <dbReference type="NCBI Taxonomy" id="3708"/>
    <lineage>
        <taxon>Eukaryota</taxon>
        <taxon>Viridiplantae</taxon>
        <taxon>Streptophyta</taxon>
        <taxon>Embryophyta</taxon>
        <taxon>Tracheophyta</taxon>
        <taxon>Spermatophyta</taxon>
        <taxon>Magnoliopsida</taxon>
        <taxon>eudicotyledons</taxon>
        <taxon>Gunneridae</taxon>
        <taxon>Pentapetalae</taxon>
        <taxon>rosids</taxon>
        <taxon>malvids</taxon>
        <taxon>Brassicales</taxon>
        <taxon>Brassicaceae</taxon>
        <taxon>Brassiceae</taxon>
        <taxon>Brassica</taxon>
    </lineage>
</organism>
<dbReference type="AlphaFoldDB" id="A0A816KX93"/>
<proteinExistence type="predicted"/>
<dbReference type="Proteomes" id="UP001295469">
    <property type="component" value="Chromosome C05"/>
</dbReference>
<dbReference type="EMBL" id="HG994369">
    <property type="protein sequence ID" value="CAF1929018.1"/>
    <property type="molecule type" value="Genomic_DNA"/>
</dbReference>
<sequence>MSILIIVSVTMATRLPVPNLSIGSDHHLLPVLGFGTAGTVVAETDGPRRHQDRLAPHRHISVVVSRRSSIGGGFSRLGLISIRTLCHFQTSNSVESLSAWFDLDPANVPRQCLRGGAAAIFQNGKHDEGIRH</sequence>
<name>A0A816KX93_BRANA</name>
<protein>
    <submittedName>
        <fullName evidence="1">(rape) hypothetical protein</fullName>
    </submittedName>
</protein>
<accession>A0A816KX93</accession>
<gene>
    <name evidence="1" type="ORF">DARMORV10_C05P30450.1</name>
</gene>